<evidence type="ECO:0000313" key="2">
    <source>
        <dbReference type="EMBL" id="CAG8847265.1"/>
    </source>
</evidence>
<evidence type="ECO:0000313" key="3">
    <source>
        <dbReference type="Proteomes" id="UP000789901"/>
    </source>
</evidence>
<dbReference type="Proteomes" id="UP000789901">
    <property type="component" value="Unassembled WGS sequence"/>
</dbReference>
<feature type="compositionally biased region" description="Basic and acidic residues" evidence="1">
    <location>
        <begin position="31"/>
        <end position="45"/>
    </location>
</feature>
<keyword evidence="3" id="KW-1185">Reference proteome</keyword>
<evidence type="ECO:0000256" key="1">
    <source>
        <dbReference type="SAM" id="MobiDB-lite"/>
    </source>
</evidence>
<dbReference type="EMBL" id="CAJVQB010086893">
    <property type="protein sequence ID" value="CAG8847265.1"/>
    <property type="molecule type" value="Genomic_DNA"/>
</dbReference>
<gene>
    <name evidence="2" type="ORF">GMARGA_LOCUS38580</name>
</gene>
<sequence>KRLENNKLALLNPNTMTNNSNNDEDSNNKIPPEKEMPVNAEKKAA</sequence>
<accession>A0ABN7X5X7</accession>
<feature type="compositionally biased region" description="Low complexity" evidence="1">
    <location>
        <begin position="12"/>
        <end position="21"/>
    </location>
</feature>
<feature type="non-terminal residue" evidence="2">
    <location>
        <position position="1"/>
    </location>
</feature>
<proteinExistence type="predicted"/>
<feature type="region of interest" description="Disordered" evidence="1">
    <location>
        <begin position="1"/>
        <end position="45"/>
    </location>
</feature>
<comment type="caution">
    <text evidence="2">The sequence shown here is derived from an EMBL/GenBank/DDBJ whole genome shotgun (WGS) entry which is preliminary data.</text>
</comment>
<protein>
    <submittedName>
        <fullName evidence="2">1495_t:CDS:1</fullName>
    </submittedName>
</protein>
<name>A0ABN7X5X7_GIGMA</name>
<organism evidence="2 3">
    <name type="scientific">Gigaspora margarita</name>
    <dbReference type="NCBI Taxonomy" id="4874"/>
    <lineage>
        <taxon>Eukaryota</taxon>
        <taxon>Fungi</taxon>
        <taxon>Fungi incertae sedis</taxon>
        <taxon>Mucoromycota</taxon>
        <taxon>Glomeromycotina</taxon>
        <taxon>Glomeromycetes</taxon>
        <taxon>Diversisporales</taxon>
        <taxon>Gigasporaceae</taxon>
        <taxon>Gigaspora</taxon>
    </lineage>
</organism>
<reference evidence="2 3" key="1">
    <citation type="submission" date="2021-06" db="EMBL/GenBank/DDBJ databases">
        <authorList>
            <person name="Kallberg Y."/>
            <person name="Tangrot J."/>
            <person name="Rosling A."/>
        </authorList>
    </citation>
    <scope>NUCLEOTIDE SEQUENCE [LARGE SCALE GENOMIC DNA]</scope>
    <source>
        <strain evidence="2 3">120-4 pot B 10/14</strain>
    </source>
</reference>